<accession>A0A382PA36</accession>
<dbReference type="InterPro" id="IPR009000">
    <property type="entry name" value="Transl_B-barrel_sf"/>
</dbReference>
<dbReference type="NCBIfam" id="TIGR03625">
    <property type="entry name" value="L3_bact"/>
    <property type="match status" value="1"/>
</dbReference>
<evidence type="ECO:0000256" key="2">
    <source>
        <dbReference type="ARBA" id="ARBA00022730"/>
    </source>
</evidence>
<comment type="similarity">
    <text evidence="1">Belongs to the universal ribosomal protein uL3 family.</text>
</comment>
<dbReference type="FunFam" id="3.30.160.810:FF:000001">
    <property type="entry name" value="50S ribosomal protein L3"/>
    <property type="match status" value="1"/>
</dbReference>
<evidence type="ECO:0000256" key="5">
    <source>
        <dbReference type="ARBA" id="ARBA00023274"/>
    </source>
</evidence>
<evidence type="ECO:0000256" key="1">
    <source>
        <dbReference type="ARBA" id="ARBA00006540"/>
    </source>
</evidence>
<dbReference type="GO" id="GO:0022625">
    <property type="term" value="C:cytosolic large ribosomal subunit"/>
    <property type="evidence" value="ECO:0007669"/>
    <property type="project" value="TreeGrafter"/>
</dbReference>
<dbReference type="Pfam" id="PF00297">
    <property type="entry name" value="Ribosomal_L3"/>
    <property type="match status" value="1"/>
</dbReference>
<sequence length="206" mass="22318">MAGLIGKKLGMTQVYNDKEELIPVTVVAAGPCPVTQVKTAERDGYAAVQVAFDEVPERKVNKPMAGHLAKAKVSPHRQLKEFRNEVDGIDYEIGQVLDVTQFEIGDKVKVTGRSKGKGFAGVVKRYHFRGKNATHGTPDRVRHGGSIGQGTDPGKVWKGKKMPGHMGARRVTTGSLQVVRIDGERNLLFLKGTVPGSSDGYITIVK</sequence>
<dbReference type="PANTHER" id="PTHR11229:SF16">
    <property type="entry name" value="LARGE RIBOSOMAL SUBUNIT PROTEIN UL3C"/>
    <property type="match status" value="1"/>
</dbReference>
<dbReference type="PANTHER" id="PTHR11229">
    <property type="entry name" value="50S RIBOSOMAL PROTEIN L3"/>
    <property type="match status" value="1"/>
</dbReference>
<dbReference type="GO" id="GO:0006412">
    <property type="term" value="P:translation"/>
    <property type="evidence" value="ECO:0007669"/>
    <property type="project" value="InterPro"/>
</dbReference>
<evidence type="ECO:0000256" key="3">
    <source>
        <dbReference type="ARBA" id="ARBA00022884"/>
    </source>
</evidence>
<proteinExistence type="inferred from homology"/>
<evidence type="ECO:0008006" key="8">
    <source>
        <dbReference type="Google" id="ProtNLM"/>
    </source>
</evidence>
<protein>
    <recommendedName>
        <fullName evidence="8">50S ribosomal protein L3</fullName>
    </recommendedName>
</protein>
<feature type="region of interest" description="Disordered" evidence="6">
    <location>
        <begin position="131"/>
        <end position="167"/>
    </location>
</feature>
<dbReference type="AlphaFoldDB" id="A0A382PA36"/>
<dbReference type="InterPro" id="IPR019927">
    <property type="entry name" value="Ribosomal_uL3_bac/org-type"/>
</dbReference>
<keyword evidence="5" id="KW-0687">Ribonucleoprotein</keyword>
<name>A0A382PA36_9ZZZZ</name>
<gene>
    <name evidence="7" type="ORF">METZ01_LOCUS321656</name>
</gene>
<keyword evidence="2" id="KW-0699">rRNA-binding</keyword>
<dbReference type="GO" id="GO:0019843">
    <property type="term" value="F:rRNA binding"/>
    <property type="evidence" value="ECO:0007669"/>
    <property type="project" value="UniProtKB-KW"/>
</dbReference>
<reference evidence="7" key="1">
    <citation type="submission" date="2018-05" db="EMBL/GenBank/DDBJ databases">
        <authorList>
            <person name="Lanie J.A."/>
            <person name="Ng W.-L."/>
            <person name="Kazmierczak K.M."/>
            <person name="Andrzejewski T.M."/>
            <person name="Davidsen T.M."/>
            <person name="Wayne K.J."/>
            <person name="Tettelin H."/>
            <person name="Glass J.I."/>
            <person name="Rusch D."/>
            <person name="Podicherti R."/>
            <person name="Tsui H.-C.T."/>
            <person name="Winkler M.E."/>
        </authorList>
    </citation>
    <scope>NUCLEOTIDE SEQUENCE</scope>
</reference>
<evidence type="ECO:0000256" key="6">
    <source>
        <dbReference type="SAM" id="MobiDB-lite"/>
    </source>
</evidence>
<dbReference type="GO" id="GO:0003735">
    <property type="term" value="F:structural constituent of ribosome"/>
    <property type="evidence" value="ECO:0007669"/>
    <property type="project" value="InterPro"/>
</dbReference>
<dbReference type="SUPFAM" id="SSF50447">
    <property type="entry name" value="Translation proteins"/>
    <property type="match status" value="1"/>
</dbReference>
<dbReference type="InterPro" id="IPR000597">
    <property type="entry name" value="Ribosomal_uL3"/>
</dbReference>
<dbReference type="FunFam" id="2.40.30.10:FF:000004">
    <property type="entry name" value="50S ribosomal protein L3"/>
    <property type="match status" value="1"/>
</dbReference>
<dbReference type="Gene3D" id="2.40.30.10">
    <property type="entry name" value="Translation factors"/>
    <property type="match status" value="1"/>
</dbReference>
<keyword evidence="3" id="KW-0694">RNA-binding</keyword>
<dbReference type="HAMAP" id="MF_01325_B">
    <property type="entry name" value="Ribosomal_uL3_B"/>
    <property type="match status" value="1"/>
</dbReference>
<dbReference type="Gene3D" id="3.30.160.810">
    <property type="match status" value="1"/>
</dbReference>
<organism evidence="7">
    <name type="scientific">marine metagenome</name>
    <dbReference type="NCBI Taxonomy" id="408172"/>
    <lineage>
        <taxon>unclassified sequences</taxon>
        <taxon>metagenomes</taxon>
        <taxon>ecological metagenomes</taxon>
    </lineage>
</organism>
<dbReference type="EMBL" id="UINC01105112">
    <property type="protein sequence ID" value="SVC68802.1"/>
    <property type="molecule type" value="Genomic_DNA"/>
</dbReference>
<keyword evidence="4" id="KW-0689">Ribosomal protein</keyword>
<evidence type="ECO:0000313" key="7">
    <source>
        <dbReference type="EMBL" id="SVC68802.1"/>
    </source>
</evidence>
<evidence type="ECO:0000256" key="4">
    <source>
        <dbReference type="ARBA" id="ARBA00022980"/>
    </source>
</evidence>